<dbReference type="GeneID" id="14005277"/>
<proteinExistence type="predicted"/>
<reference evidence="2 3" key="1">
    <citation type="submission" date="2011-07" db="EMBL/GenBank/DDBJ databases">
        <title>Viral Tagging: a high-throughput approach to explore virus-host interactions.</title>
        <authorList>
            <person name="Deng L."/>
            <person name="Sullivan M.B."/>
            <person name="Poulos B."/>
            <person name="Ignacio Espinoza J.C."/>
        </authorList>
    </citation>
    <scope>NUCLEOTIDE SEQUENCE [LARGE SCALE GENOMIC DNA]</scope>
</reference>
<sequence length="772" mass="82642">MAKIVAYKFVNPGGRSVRSSGGIAARKQLLAVNRVGASTSSLATTLSDIAKINTAFKRTETEIEKQQRRKLQRERDNQAEEFQEGKSIEKGKDDGEFKKEIKKKPKGGLVSKAVKAKNGFFRFLEGFISPIGGLIMKIAAKAIFANILLYLSDPKKSEEVKVFFEKASFVFKKLYQFGSMIVGSVMDTVGQVVGKESTLSERLIGLGKIIGAITGMTLLLEGVGMVRDLFNTAEDVADTVDTAKDVKRAMRTQKTVKELGEQFGQKAGKRYAMLIADGADDAAELFAKTLRETGDIKQANKAVKAFTEGLDVAADAAKVAKQPGFFSRMMSKGKNFAVTQGQRGLNFATTEGKKLLELGSTALQNLAARFPKVDIIGALKSLPDKTVKKYKQVAAWGAQAMDNAKAGINSLTETIGKGFYNLGKFAQEQVLGRLYNKFKPFFDGISDVVKPIISNFKKNLLSIPGMEKAPGVLKKMGINGFGDISKAGSKLGARASSFLPLIGSIANFLFAYQRLSQGDTIGALIEGGSGAIQFTGELATVTGVGAAPGLAAIIASYAGDGYMFLRDFIPEIQENEEKAVRAMGLGGIKKFIDQAVSKVLPGFGAIMKAATGDLEGAGEMYKDQSNYAGQGSMTEQTKEPIDVEDPISISTKGKVSGRFDMETGKGYINDREVPMEEYEAFANMSMAEKLAKYSKAAGGLVGSISAVKGSLTAVKRIASSKLSEEISIAKEMAEAIVVPMVIQQLAPMPMLVPINSGDGNTASISSVTSRRL</sequence>
<evidence type="ECO:0000313" key="3">
    <source>
        <dbReference type="Proteomes" id="UP000007597"/>
    </source>
</evidence>
<organism evidence="2 3">
    <name type="scientific">Synechococcus phage metaG-MbCM1</name>
    <dbReference type="NCBI Taxonomy" id="1079999"/>
    <lineage>
        <taxon>Viruses</taxon>
        <taxon>Duplodnaviria</taxon>
        <taxon>Heunggongvirae</taxon>
        <taxon>Uroviricota</taxon>
        <taxon>Caudoviricetes</taxon>
        <taxon>Pantevenvirales</taxon>
        <taxon>Kyanoviridae</taxon>
        <taxon>Galenevirus</taxon>
        <taxon>Galenevirus mbcm1</taxon>
    </lineage>
</organism>
<dbReference type="KEGG" id="vg:14005277"/>
<protein>
    <submittedName>
        <fullName evidence="2">Uncharacterized protein</fullName>
    </submittedName>
</protein>
<dbReference type="Proteomes" id="UP000007597">
    <property type="component" value="Segment"/>
</dbReference>
<evidence type="ECO:0000256" key="1">
    <source>
        <dbReference type="SAM" id="MobiDB-lite"/>
    </source>
</evidence>
<name>H8ZMZ2_9CAUD</name>
<feature type="region of interest" description="Disordered" evidence="1">
    <location>
        <begin position="68"/>
        <end position="97"/>
    </location>
</feature>
<accession>H8ZMZ2</accession>
<feature type="compositionally biased region" description="Basic and acidic residues" evidence="1">
    <location>
        <begin position="73"/>
        <end position="97"/>
    </location>
</feature>
<keyword evidence="3" id="KW-1185">Reference proteome</keyword>
<evidence type="ECO:0000313" key="2">
    <source>
        <dbReference type="EMBL" id="AFD02853.1"/>
    </source>
</evidence>
<dbReference type="RefSeq" id="YP_007001504.1">
    <property type="nucleotide sequence ID" value="NC_019443.1"/>
</dbReference>
<dbReference type="EMBL" id="JN371769">
    <property type="protein sequence ID" value="AFD02853.1"/>
    <property type="molecule type" value="Genomic_DNA"/>
</dbReference>
<dbReference type="OrthoDB" id="6408at10239"/>